<protein>
    <submittedName>
        <fullName evidence="1">Bridging integrator 3</fullName>
    </submittedName>
</protein>
<dbReference type="EMBL" id="JAOAOG010000345">
    <property type="protein sequence ID" value="KAJ6226314.1"/>
    <property type="molecule type" value="Genomic_DNA"/>
</dbReference>
<accession>A0ABQ8X1H6</accession>
<dbReference type="Proteomes" id="UP001150062">
    <property type="component" value="Unassembled WGS sequence"/>
</dbReference>
<proteinExistence type="predicted"/>
<reference evidence="1" key="1">
    <citation type="submission" date="2022-08" db="EMBL/GenBank/DDBJ databases">
        <title>Novel sulfate-reducing endosymbionts in the free-living metamonad Anaeramoeba.</title>
        <authorList>
            <person name="Jerlstrom-Hultqvist J."/>
            <person name="Cepicka I."/>
            <person name="Gallot-Lavallee L."/>
            <person name="Salas-Leiva D."/>
            <person name="Curtis B.A."/>
            <person name="Zahonova K."/>
            <person name="Pipaliya S."/>
            <person name="Dacks J."/>
            <person name="Roger A.J."/>
        </authorList>
    </citation>
    <scope>NUCLEOTIDE SEQUENCE</scope>
    <source>
        <strain evidence="1">Schooner1</strain>
    </source>
</reference>
<evidence type="ECO:0000313" key="2">
    <source>
        <dbReference type="Proteomes" id="UP001150062"/>
    </source>
</evidence>
<name>A0ABQ8X1H6_9EUKA</name>
<keyword evidence="2" id="KW-1185">Reference proteome</keyword>
<comment type="caution">
    <text evidence="1">The sequence shown here is derived from an EMBL/GenBank/DDBJ whole genome shotgun (WGS) entry which is preliminary data.</text>
</comment>
<evidence type="ECO:0000313" key="1">
    <source>
        <dbReference type="EMBL" id="KAJ6226314.1"/>
    </source>
</evidence>
<organism evidence="1 2">
    <name type="scientific">Anaeramoeba flamelloides</name>
    <dbReference type="NCBI Taxonomy" id="1746091"/>
    <lineage>
        <taxon>Eukaryota</taxon>
        <taxon>Metamonada</taxon>
        <taxon>Anaeramoebidae</taxon>
        <taxon>Anaeramoeba</taxon>
    </lineage>
</organism>
<gene>
    <name evidence="1" type="ORF">M0813_11004</name>
</gene>
<sequence length="91" mass="10615">MLDDNTNDEKQLKKNSKLFGEISKSINNEIQLFHISFEESLEENISNSTQIRNALKTKNKISKALQDLIKDQEKNSSWERHEKGELQILIN</sequence>